<dbReference type="Proteomes" id="UP000616885">
    <property type="component" value="Unassembled WGS sequence"/>
</dbReference>
<dbReference type="InterPro" id="IPR036188">
    <property type="entry name" value="FAD/NAD-bd_sf"/>
</dbReference>
<gene>
    <name evidence="8" type="ORF">IM811_016415</name>
</gene>
<protein>
    <recommendedName>
        <fullName evidence="7">FAD-binding FR-type domain-containing protein</fullName>
    </recommendedName>
</protein>
<dbReference type="PANTHER" id="PTHR46091:SF3">
    <property type="entry name" value="AMINE OXIDASE DOMAIN-CONTAINING PROTEIN"/>
    <property type="match status" value="1"/>
</dbReference>
<dbReference type="PRINTS" id="PR00410">
    <property type="entry name" value="PHEHYDRXLASE"/>
</dbReference>
<accession>A0A8H7KDF2</accession>
<keyword evidence="2" id="KW-0285">Flavoprotein</keyword>
<keyword evidence="6" id="KW-0520">NAD</keyword>
<reference evidence="8" key="1">
    <citation type="submission" date="2020-10" db="EMBL/GenBank/DDBJ databases">
        <title>High-Quality Genome Resource of Clonostachys rosea strain S41 by Oxford Nanopore Long-Read Sequencing.</title>
        <authorList>
            <person name="Wang H."/>
        </authorList>
    </citation>
    <scope>NUCLEOTIDE SEQUENCE</scope>
    <source>
        <strain evidence="8">S41</strain>
    </source>
</reference>
<dbReference type="PANTHER" id="PTHR46091">
    <property type="entry name" value="BLR7054 PROTEIN"/>
    <property type="match status" value="1"/>
</dbReference>
<evidence type="ECO:0000256" key="5">
    <source>
        <dbReference type="ARBA" id="ARBA00022857"/>
    </source>
</evidence>
<dbReference type="SUPFAM" id="SSF51905">
    <property type="entry name" value="FAD/NAD(P)-binding domain"/>
    <property type="match status" value="1"/>
</dbReference>
<dbReference type="InterPro" id="IPR039261">
    <property type="entry name" value="FNR_nucleotide-bd"/>
</dbReference>
<keyword evidence="3" id="KW-0732">Signal</keyword>
<dbReference type="InterPro" id="IPR017927">
    <property type="entry name" value="FAD-bd_FR_type"/>
</dbReference>
<dbReference type="CDD" id="cd00322">
    <property type="entry name" value="FNR_like"/>
    <property type="match status" value="1"/>
</dbReference>
<evidence type="ECO:0000313" key="9">
    <source>
        <dbReference type="Proteomes" id="UP000616885"/>
    </source>
</evidence>
<comment type="similarity">
    <text evidence="1">Belongs to the carotenoid/retinoid oxidoreductase family. CrtISO subfamily.</text>
</comment>
<dbReference type="InterPro" id="IPR001433">
    <property type="entry name" value="OxRdtase_FAD/NAD-bd"/>
</dbReference>
<keyword evidence="5" id="KW-0521">NADP</keyword>
<dbReference type="PROSITE" id="PS51384">
    <property type="entry name" value="FAD_FR"/>
    <property type="match status" value="1"/>
</dbReference>
<dbReference type="AlphaFoldDB" id="A0A8H7KDF2"/>
<dbReference type="Gene3D" id="2.40.30.10">
    <property type="entry name" value="Translation factors"/>
    <property type="match status" value="1"/>
</dbReference>
<evidence type="ECO:0000256" key="4">
    <source>
        <dbReference type="ARBA" id="ARBA00022827"/>
    </source>
</evidence>
<dbReference type="InterPro" id="IPR052206">
    <property type="entry name" value="Retinol_saturase"/>
</dbReference>
<evidence type="ECO:0000256" key="1">
    <source>
        <dbReference type="ARBA" id="ARBA00005855"/>
    </source>
</evidence>
<dbReference type="InterPro" id="IPR002937">
    <property type="entry name" value="Amino_oxidase"/>
</dbReference>
<organism evidence="8 9">
    <name type="scientific">Bionectria ochroleuca</name>
    <name type="common">Gliocladium roseum</name>
    <dbReference type="NCBI Taxonomy" id="29856"/>
    <lineage>
        <taxon>Eukaryota</taxon>
        <taxon>Fungi</taxon>
        <taxon>Dikarya</taxon>
        <taxon>Ascomycota</taxon>
        <taxon>Pezizomycotina</taxon>
        <taxon>Sordariomycetes</taxon>
        <taxon>Hypocreomycetidae</taxon>
        <taxon>Hypocreales</taxon>
        <taxon>Bionectriaceae</taxon>
        <taxon>Clonostachys</taxon>
    </lineage>
</organism>
<evidence type="ECO:0000313" key="8">
    <source>
        <dbReference type="EMBL" id="KAF9748620.1"/>
    </source>
</evidence>
<dbReference type="GO" id="GO:0016491">
    <property type="term" value="F:oxidoreductase activity"/>
    <property type="evidence" value="ECO:0007669"/>
    <property type="project" value="InterPro"/>
</dbReference>
<proteinExistence type="inferred from homology"/>
<dbReference type="Pfam" id="PF01593">
    <property type="entry name" value="Amino_oxidase"/>
    <property type="match status" value="1"/>
</dbReference>
<evidence type="ECO:0000256" key="3">
    <source>
        <dbReference type="ARBA" id="ARBA00022729"/>
    </source>
</evidence>
<evidence type="ECO:0000256" key="2">
    <source>
        <dbReference type="ARBA" id="ARBA00022630"/>
    </source>
</evidence>
<keyword evidence="4" id="KW-0274">FAD</keyword>
<sequence>MAQSWDIIVIGSGIGGLTAATLLAKAANKRVLVLEKHFERGGLTQTFRRDGASWDVGLHYVGGLNKGSRIRTLFDYMSNSALEWNKMPDDFERFIYPDIEFLVPSDPLEYQKRLIDIYPEEATAIRRYFTDLDEVYNWHVNGTIQLALPWPAKDLTNLSRRRKSKKATQTTKEYLDSRFKSPQLKRLLSTQWADYGMIPSESAFAIHALVTQSYMDGAWYPKGGSSRISRTFETNIEAAGGVIKVCKEVTNIITDKNGKVCGVKAVDLSGDKLTEIEYHAPAVISNVGAGLTYTKLLPTDGDIGRRTAAVRKLIERIGSGISSVTLYLRLSKPVSTLGIRGENYWINTTAEQSDLDFQTKSVIAGSPGFGYMSFPSSKSGEDRFHTAEVLALVKAEHFSAWKATQHGNRGKEYLDLKDRISQGLLDLAETAAPGLKSLVEYSELSTPLSVIDYISSPSGDIYGLKGTPERYHGSALLSKSYVPGLYLTGQDAASLGIAGALVGGLMTASRVLGPFGLISIMKQVESEAKGGPCILPHGKRCLDKMKAVVIAKTALTSTIWKLELRLENIVAFVPGQYTLLKVAPFDWRYYSIAKVENRRLTLLISTRTGGYGSTYVEKVESGTETEVELPFGSFRLQNNDCHKVFVATGTGVVPFLPMFRAMEEAGKLTSAELYFGCRFAAENITRGCSPLPKTTLCLSGEPGGGGVFCGRVTQALDLHEFNPDTTEFYLCGSPAMVRDCQALLTKKGAKNILTEPY</sequence>
<dbReference type="Gene3D" id="3.40.50.80">
    <property type="entry name" value="Nucleotide-binding domain of ferredoxin-NADP reductase (FNR) module"/>
    <property type="match status" value="1"/>
</dbReference>
<dbReference type="Gene3D" id="3.50.50.60">
    <property type="entry name" value="FAD/NAD(P)-binding domain"/>
    <property type="match status" value="2"/>
</dbReference>
<dbReference type="Pfam" id="PF00175">
    <property type="entry name" value="NAD_binding_1"/>
    <property type="match status" value="1"/>
</dbReference>
<dbReference type="InterPro" id="IPR017938">
    <property type="entry name" value="Riboflavin_synthase-like_b-brl"/>
</dbReference>
<feature type="domain" description="FAD-binding FR-type" evidence="7">
    <location>
        <begin position="542"/>
        <end position="637"/>
    </location>
</feature>
<evidence type="ECO:0000256" key="6">
    <source>
        <dbReference type="ARBA" id="ARBA00023027"/>
    </source>
</evidence>
<dbReference type="SUPFAM" id="SSF52343">
    <property type="entry name" value="Ferredoxin reductase-like, C-terminal NADP-linked domain"/>
    <property type="match status" value="1"/>
</dbReference>
<evidence type="ECO:0000259" key="7">
    <source>
        <dbReference type="PROSITE" id="PS51384"/>
    </source>
</evidence>
<dbReference type="SUPFAM" id="SSF63380">
    <property type="entry name" value="Riboflavin synthase domain-like"/>
    <property type="match status" value="1"/>
</dbReference>
<dbReference type="EMBL" id="JADCTT010000008">
    <property type="protein sequence ID" value="KAF9748620.1"/>
    <property type="molecule type" value="Genomic_DNA"/>
</dbReference>
<comment type="caution">
    <text evidence="8">The sequence shown here is derived from an EMBL/GenBank/DDBJ whole genome shotgun (WGS) entry which is preliminary data.</text>
</comment>
<name>A0A8H7KDF2_BIOOC</name>